<accession>A0ACC0Y583</accession>
<dbReference type="Proteomes" id="UP001163603">
    <property type="component" value="Chromosome 8"/>
</dbReference>
<protein>
    <submittedName>
        <fullName evidence="1">Uncharacterized protein</fullName>
    </submittedName>
</protein>
<keyword evidence="2" id="KW-1185">Reference proteome</keyword>
<proteinExistence type="predicted"/>
<gene>
    <name evidence="1" type="ORF">Pint_12433</name>
</gene>
<reference evidence="2" key="1">
    <citation type="journal article" date="2023" name="G3 (Bethesda)">
        <title>Genome assembly and association tests identify interacting loci associated with vigor, precocity, and sex in interspecific pistachio rootstocks.</title>
        <authorList>
            <person name="Palmer W."/>
            <person name="Jacygrad E."/>
            <person name="Sagayaradj S."/>
            <person name="Cavanaugh K."/>
            <person name="Han R."/>
            <person name="Bertier L."/>
            <person name="Beede B."/>
            <person name="Kafkas S."/>
            <person name="Golino D."/>
            <person name="Preece J."/>
            <person name="Michelmore R."/>
        </authorList>
    </citation>
    <scope>NUCLEOTIDE SEQUENCE [LARGE SCALE GENOMIC DNA]</scope>
</reference>
<evidence type="ECO:0000313" key="1">
    <source>
        <dbReference type="EMBL" id="KAJ0030157.1"/>
    </source>
</evidence>
<evidence type="ECO:0000313" key="2">
    <source>
        <dbReference type="Proteomes" id="UP001163603"/>
    </source>
</evidence>
<dbReference type="EMBL" id="CM047743">
    <property type="protein sequence ID" value="KAJ0030157.1"/>
    <property type="molecule type" value="Genomic_DNA"/>
</dbReference>
<comment type="caution">
    <text evidence="1">The sequence shown here is derived from an EMBL/GenBank/DDBJ whole genome shotgun (WGS) entry which is preliminary data.</text>
</comment>
<sequence>MGSFTAFVPSICTLALIVIVLMLSADYLSSFASHSSFDMLQFRIVGSLSDLQNRAALLTESSDGVIVNRFTNSTAASDGVTVNHFTNSTASSDSVTVNHFTNSTTVKKKSSPSEIDKRKELNQGLARSRASIRKAALTQKFPSIIKNEDIVPQRAIYRNPGAFYQSYAEMERKFKVYVYKEGEPPMAHDGPCKEMYSIEGRFINELEHGTTRFRTSDPERAHIYFLPFSVTSMVEYLYRPLTYDLVPLKQYVADYVKVVSTRHPFWNRTSGADHFMLACHDWGPLVSEANPQLYRRSIRGLCNANSSEGFNPQKDVSIPEIHLFGGYLPTKLQNPPPLTEPRPHLAFFAGGVHGPIRPILLDNWKGRDSDMKVYEYLPEGVDYYSFMLQSKYCLCPSGYEVASPRVVESIYAECIPVILSKKFVLPLSDVLRWESFSVQVKVSDIPRLKEVLTSISEEKYMKLKKNLRAVRKHFMLNKPAERFDAFHMILHSIWLRRLNMRLS</sequence>
<organism evidence="1 2">
    <name type="scientific">Pistacia integerrima</name>
    <dbReference type="NCBI Taxonomy" id="434235"/>
    <lineage>
        <taxon>Eukaryota</taxon>
        <taxon>Viridiplantae</taxon>
        <taxon>Streptophyta</taxon>
        <taxon>Embryophyta</taxon>
        <taxon>Tracheophyta</taxon>
        <taxon>Spermatophyta</taxon>
        <taxon>Magnoliopsida</taxon>
        <taxon>eudicotyledons</taxon>
        <taxon>Gunneridae</taxon>
        <taxon>Pentapetalae</taxon>
        <taxon>rosids</taxon>
        <taxon>malvids</taxon>
        <taxon>Sapindales</taxon>
        <taxon>Anacardiaceae</taxon>
        <taxon>Pistacia</taxon>
    </lineage>
</organism>
<name>A0ACC0Y583_9ROSI</name>